<dbReference type="InterPro" id="IPR017907">
    <property type="entry name" value="Znf_RING_CS"/>
</dbReference>
<dbReference type="InterPro" id="IPR027370">
    <property type="entry name" value="Znf-RING_euk"/>
</dbReference>
<keyword evidence="8" id="KW-0862">Zinc</keyword>
<dbReference type="Proteomes" id="UP000030748">
    <property type="component" value="Unassembled WGS sequence"/>
</dbReference>
<dbReference type="Gene3D" id="3.30.40.10">
    <property type="entry name" value="Zinc/RING finger domain, C3HC4 (zinc finger)"/>
    <property type="match status" value="3"/>
</dbReference>
<feature type="region of interest" description="Disordered" evidence="14">
    <location>
        <begin position="92"/>
        <end position="126"/>
    </location>
</feature>
<keyword evidence="7" id="KW-0833">Ubl conjugation pathway</keyword>
<dbReference type="InterPro" id="IPR015947">
    <property type="entry name" value="PUA-like_sf"/>
</dbReference>
<evidence type="ECO:0000256" key="13">
    <source>
        <dbReference type="PROSITE-ProRule" id="PRU00358"/>
    </source>
</evidence>
<feature type="compositionally biased region" description="Basic and acidic residues" evidence="14">
    <location>
        <begin position="600"/>
        <end position="617"/>
    </location>
</feature>
<dbReference type="Gene3D" id="2.30.280.10">
    <property type="entry name" value="SRA-YDG"/>
    <property type="match status" value="1"/>
</dbReference>
<accession>A0A022Q5J3</accession>
<evidence type="ECO:0000256" key="2">
    <source>
        <dbReference type="ARBA" id="ARBA00004906"/>
    </source>
</evidence>
<dbReference type="InterPro" id="IPR011011">
    <property type="entry name" value="Znf_FYVE_PHD"/>
</dbReference>
<dbReference type="InterPro" id="IPR036987">
    <property type="entry name" value="SRA-YDG_sf"/>
</dbReference>
<dbReference type="EMBL" id="KI632223">
    <property type="protein sequence ID" value="EYU21805.1"/>
    <property type="molecule type" value="Genomic_DNA"/>
</dbReference>
<dbReference type="GO" id="GO:0003677">
    <property type="term" value="F:DNA binding"/>
    <property type="evidence" value="ECO:0007669"/>
    <property type="project" value="UniProtKB-KW"/>
</dbReference>
<dbReference type="Pfam" id="PF00097">
    <property type="entry name" value="zf-C3HC4"/>
    <property type="match status" value="1"/>
</dbReference>
<evidence type="ECO:0000259" key="15">
    <source>
        <dbReference type="PROSITE" id="PS50089"/>
    </source>
</evidence>
<dbReference type="GO" id="GO:0016567">
    <property type="term" value="P:protein ubiquitination"/>
    <property type="evidence" value="ECO:0000318"/>
    <property type="project" value="GO_Central"/>
</dbReference>
<feature type="compositionally biased region" description="Basic and acidic residues" evidence="14">
    <location>
        <begin position="665"/>
        <end position="675"/>
    </location>
</feature>
<evidence type="ECO:0000256" key="5">
    <source>
        <dbReference type="ARBA" id="ARBA00022723"/>
    </source>
</evidence>
<dbReference type="InterPro" id="IPR047498">
    <property type="entry name" value="RING-HC_ORTHRUS_rpt1"/>
</dbReference>
<dbReference type="SMART" id="SM00184">
    <property type="entry name" value="RING"/>
    <property type="match status" value="3"/>
</dbReference>
<evidence type="ECO:0000256" key="12">
    <source>
        <dbReference type="PROSITE-ProRule" id="PRU00175"/>
    </source>
</evidence>
<keyword evidence="4" id="KW-0808">Transferase</keyword>
<protein>
    <recommendedName>
        <fullName evidence="3">RING-type E3 ubiquitin transferase</fullName>
        <ecNumber evidence="3">2.3.2.27</ecNumber>
    </recommendedName>
</protein>
<evidence type="ECO:0000256" key="8">
    <source>
        <dbReference type="ARBA" id="ARBA00022833"/>
    </source>
</evidence>
<keyword evidence="9" id="KW-0156">Chromatin regulator</keyword>
<feature type="domain" description="RING-type" evidence="15">
    <location>
        <begin position="142"/>
        <end position="181"/>
    </location>
</feature>
<evidence type="ECO:0000256" key="6">
    <source>
        <dbReference type="ARBA" id="ARBA00022771"/>
    </source>
</evidence>
<evidence type="ECO:0000256" key="10">
    <source>
        <dbReference type="ARBA" id="ARBA00023125"/>
    </source>
</evidence>
<dbReference type="FunFam" id="2.30.280.10:FF:000002">
    <property type="entry name" value="E3 ubiquitin-protein ligase ORTHRUS 2"/>
    <property type="match status" value="1"/>
</dbReference>
<keyword evidence="5" id="KW-0479">Metal-binding</keyword>
<dbReference type="PROSITE" id="PS00518">
    <property type="entry name" value="ZF_RING_1"/>
    <property type="match status" value="1"/>
</dbReference>
<dbReference type="STRING" id="4155.A0A022Q5J3"/>
<dbReference type="PROSITE" id="PS51015">
    <property type="entry name" value="YDG"/>
    <property type="match status" value="1"/>
</dbReference>
<dbReference type="CDD" id="cd23138">
    <property type="entry name" value="RING-HC_ORTHRUS_rpt1"/>
    <property type="match status" value="1"/>
</dbReference>
<dbReference type="InterPro" id="IPR018957">
    <property type="entry name" value="Znf_C3HC4_RING-type"/>
</dbReference>
<dbReference type="InterPro" id="IPR013083">
    <property type="entry name" value="Znf_RING/FYVE/PHD"/>
</dbReference>
<organism evidence="17 18">
    <name type="scientific">Erythranthe guttata</name>
    <name type="common">Yellow monkey flower</name>
    <name type="synonym">Mimulus guttatus</name>
    <dbReference type="NCBI Taxonomy" id="4155"/>
    <lineage>
        <taxon>Eukaryota</taxon>
        <taxon>Viridiplantae</taxon>
        <taxon>Streptophyta</taxon>
        <taxon>Embryophyta</taxon>
        <taxon>Tracheophyta</taxon>
        <taxon>Spermatophyta</taxon>
        <taxon>Magnoliopsida</taxon>
        <taxon>eudicotyledons</taxon>
        <taxon>Gunneridae</taxon>
        <taxon>Pentapetalae</taxon>
        <taxon>asterids</taxon>
        <taxon>lamiids</taxon>
        <taxon>Lamiales</taxon>
        <taxon>Phrymaceae</taxon>
        <taxon>Erythranthe</taxon>
    </lineage>
</organism>
<feature type="compositionally biased region" description="Basic and acidic residues" evidence="14">
    <location>
        <begin position="115"/>
        <end position="126"/>
    </location>
</feature>
<dbReference type="KEGG" id="egt:105976004"/>
<dbReference type="GO" id="GO:0044027">
    <property type="term" value="P:negative regulation of gene expression via chromosomal CpG island methylation"/>
    <property type="evidence" value="ECO:0000318"/>
    <property type="project" value="GO_Central"/>
</dbReference>
<comment type="subcellular location">
    <subcellularLocation>
        <location evidence="13">Nucleus</location>
    </subcellularLocation>
</comment>
<dbReference type="PhylomeDB" id="A0A022Q5J3"/>
<proteinExistence type="predicted"/>
<dbReference type="OrthoDB" id="2270193at2759"/>
<dbReference type="InterPro" id="IPR019786">
    <property type="entry name" value="Zinc_finger_PHD-type_CS"/>
</dbReference>
<dbReference type="eggNOG" id="ENOG502QRDQ">
    <property type="taxonomic scope" value="Eukaryota"/>
</dbReference>
<dbReference type="InterPro" id="IPR001841">
    <property type="entry name" value="Znf_RING"/>
</dbReference>
<evidence type="ECO:0000259" key="16">
    <source>
        <dbReference type="PROSITE" id="PS51015"/>
    </source>
</evidence>
<comment type="catalytic activity">
    <reaction evidence="1">
        <text>S-ubiquitinyl-[E2 ubiquitin-conjugating enzyme]-L-cysteine + [acceptor protein]-L-lysine = [E2 ubiquitin-conjugating enzyme]-L-cysteine + N(6)-ubiquitinyl-[acceptor protein]-L-lysine.</text>
        <dbReference type="EC" id="2.3.2.27"/>
    </reaction>
</comment>
<dbReference type="GO" id="GO:0008270">
    <property type="term" value="F:zinc ion binding"/>
    <property type="evidence" value="ECO:0007669"/>
    <property type="project" value="UniProtKB-KW"/>
</dbReference>
<dbReference type="OMA" id="ACKQWRA"/>
<keyword evidence="18" id="KW-1185">Reference proteome</keyword>
<feature type="region of interest" description="Disordered" evidence="14">
    <location>
        <begin position="600"/>
        <end position="675"/>
    </location>
</feature>
<evidence type="ECO:0000256" key="14">
    <source>
        <dbReference type="SAM" id="MobiDB-lite"/>
    </source>
</evidence>
<dbReference type="Pfam" id="PF02182">
    <property type="entry name" value="SAD_SRA"/>
    <property type="match status" value="1"/>
</dbReference>
<dbReference type="SUPFAM" id="SSF57903">
    <property type="entry name" value="FYVE/PHD zinc finger"/>
    <property type="match status" value="1"/>
</dbReference>
<dbReference type="Pfam" id="PF13445">
    <property type="entry name" value="zf-RING_UBOX"/>
    <property type="match status" value="1"/>
</dbReference>
<dbReference type="PANTHER" id="PTHR14140:SF27">
    <property type="entry name" value="OS04G0289800 PROTEIN"/>
    <property type="match status" value="1"/>
</dbReference>
<evidence type="ECO:0000313" key="17">
    <source>
        <dbReference type="EMBL" id="EYU21805.1"/>
    </source>
</evidence>
<dbReference type="AlphaFoldDB" id="A0A022Q5J3"/>
<dbReference type="SUPFAM" id="SSF57850">
    <property type="entry name" value="RING/U-box"/>
    <property type="match status" value="2"/>
</dbReference>
<dbReference type="FunFam" id="3.30.40.10:FF:000472">
    <property type="entry name" value="E3 ubiquitin-protein ligase ORTHRUS 2"/>
    <property type="match status" value="1"/>
</dbReference>
<evidence type="ECO:0000313" key="18">
    <source>
        <dbReference type="Proteomes" id="UP000030748"/>
    </source>
</evidence>
<dbReference type="PROSITE" id="PS50089">
    <property type="entry name" value="ZF_RING_2"/>
    <property type="match status" value="2"/>
</dbReference>
<feature type="domain" description="YDG" evidence="16">
    <location>
        <begin position="270"/>
        <end position="418"/>
    </location>
</feature>
<keyword evidence="6 12" id="KW-0863">Zinc-finger</keyword>
<gene>
    <name evidence="17" type="ORF">MIMGU_mgv1a002434mg</name>
</gene>
<dbReference type="GO" id="GO:0061630">
    <property type="term" value="F:ubiquitin protein ligase activity"/>
    <property type="evidence" value="ECO:0000318"/>
    <property type="project" value="GO_Central"/>
</dbReference>
<keyword evidence="11 13" id="KW-0539">Nucleus</keyword>
<dbReference type="InterPro" id="IPR003105">
    <property type="entry name" value="SRA_YDG"/>
</dbReference>
<feature type="domain" description="RING-type" evidence="15">
    <location>
        <begin position="514"/>
        <end position="571"/>
    </location>
</feature>
<name>A0A022Q5J3_ERYGU</name>
<evidence type="ECO:0000256" key="3">
    <source>
        <dbReference type="ARBA" id="ARBA00012483"/>
    </source>
</evidence>
<evidence type="ECO:0000256" key="7">
    <source>
        <dbReference type="ARBA" id="ARBA00022786"/>
    </source>
</evidence>
<dbReference type="SMART" id="SM00466">
    <property type="entry name" value="SRA"/>
    <property type="match status" value="1"/>
</dbReference>
<evidence type="ECO:0000256" key="4">
    <source>
        <dbReference type="ARBA" id="ARBA00022679"/>
    </source>
</evidence>
<dbReference type="PANTHER" id="PTHR14140">
    <property type="entry name" value="E3 UBIQUITIN-PROTEIN LIGASE UHRF-RELATED"/>
    <property type="match status" value="1"/>
</dbReference>
<evidence type="ECO:0000256" key="11">
    <source>
        <dbReference type="ARBA" id="ARBA00023242"/>
    </source>
</evidence>
<dbReference type="InterPro" id="IPR045134">
    <property type="entry name" value="UHRF1/2-like"/>
</dbReference>
<dbReference type="EC" id="2.3.2.27" evidence="3"/>
<sequence>MAQVSPQLPVDADGVCMVCKVNPPEEATLTCVSCATPWHVGCLAVIPDSMASALKFECPDCSGDGIDGGAAPTDPARRDLFARIREIEADGSLSDKEKAMKRQQLLSGKVESDEDGKGKGVAGKEKDESNDILSVLGSTFKCSYCMELPERPVTTPCGHNFCLKCFEKWIKQGKRTCIKCRGGIPHRMAAQPRINSTLVAAIRMARLSRSIISGGPPAVYRFLHNQDRPDKAFISERAQKAGMANASSGRVFVTAPRDHFGPIAAENDPERNQGVLVGESWENRMEVRQWGVHYPPLSGIQGKAHYGSVSVVISGGYEDDEDHGEWFIYTGCGGRDLSGNKRTSKEQSFDQKFKDQNQALRVSCYKGYPVRVVRSEKDRRSPYAPEKGYRYDGVYRVEQCWIKDGIQGFKVCRFLFVRCDNDPAPWTSDEHGDRPRPLPVVRELKNAIEFSERTESPSWDYDEAECCWIWKKPPPASEEDVVYVNPEDRAEAKKRIRKAQSISVREKLLQAFCCLICKKVMSLPITTPCGHNFCKPCLENAFDGQTFLKERVCWNGRKLRSQKNVLKCPSCPTDLSEFLQNLQVNHELMEVIEKLQAGLAEEKKERDEEGSSSKENDDSLPGGDAADLSNEEAEAENESTLKRKSCSPSLSDEQENIEISKKRKVEPICEENTKC</sequence>
<reference evidence="17 18" key="1">
    <citation type="journal article" date="2013" name="Proc. Natl. Acad. Sci. U.S.A.">
        <title>Fine-scale variation in meiotic recombination in Mimulus inferred from population shotgun sequencing.</title>
        <authorList>
            <person name="Hellsten U."/>
            <person name="Wright K.M."/>
            <person name="Jenkins J."/>
            <person name="Shu S."/>
            <person name="Yuan Y."/>
            <person name="Wessler S.R."/>
            <person name="Schmutz J."/>
            <person name="Willis J.H."/>
            <person name="Rokhsar D.S."/>
        </authorList>
    </citation>
    <scope>NUCLEOTIDE SEQUENCE [LARGE SCALE GENOMIC DNA]</scope>
    <source>
        <strain evidence="18">cv. DUN x IM62</strain>
    </source>
</reference>
<comment type="pathway">
    <text evidence="2">Protein modification; protein ubiquitination.</text>
</comment>
<evidence type="ECO:0000256" key="9">
    <source>
        <dbReference type="ARBA" id="ARBA00022853"/>
    </source>
</evidence>
<keyword evidence="10" id="KW-0238">DNA-binding</keyword>
<dbReference type="PROSITE" id="PS01359">
    <property type="entry name" value="ZF_PHD_1"/>
    <property type="match status" value="1"/>
</dbReference>
<dbReference type="GO" id="GO:0005634">
    <property type="term" value="C:nucleus"/>
    <property type="evidence" value="ECO:0007669"/>
    <property type="project" value="UniProtKB-SubCell"/>
</dbReference>
<dbReference type="SUPFAM" id="SSF88697">
    <property type="entry name" value="PUA domain-like"/>
    <property type="match status" value="1"/>
</dbReference>
<evidence type="ECO:0000256" key="1">
    <source>
        <dbReference type="ARBA" id="ARBA00000900"/>
    </source>
</evidence>